<name>A0A8J2YP24_9BACL</name>
<dbReference type="InterPro" id="IPR016181">
    <property type="entry name" value="Acyl_CoA_acyltransferase"/>
</dbReference>
<dbReference type="EMBL" id="BMIR01000030">
    <property type="protein sequence ID" value="GGE55518.1"/>
    <property type="molecule type" value="Genomic_DNA"/>
</dbReference>
<evidence type="ECO:0000313" key="2">
    <source>
        <dbReference type="EMBL" id="GGE55518.1"/>
    </source>
</evidence>
<accession>A0A8J2YP24</accession>
<protein>
    <submittedName>
        <fullName evidence="2">N-acetyltransferase</fullName>
    </submittedName>
</protein>
<dbReference type="GO" id="GO:0016747">
    <property type="term" value="F:acyltransferase activity, transferring groups other than amino-acyl groups"/>
    <property type="evidence" value="ECO:0007669"/>
    <property type="project" value="InterPro"/>
</dbReference>
<dbReference type="RefSeq" id="WP_229672800.1">
    <property type="nucleotide sequence ID" value="NZ_BMIR01000030.1"/>
</dbReference>
<dbReference type="Proteomes" id="UP000628775">
    <property type="component" value="Unassembled WGS sequence"/>
</dbReference>
<dbReference type="PROSITE" id="PS51186">
    <property type="entry name" value="GNAT"/>
    <property type="match status" value="1"/>
</dbReference>
<proteinExistence type="predicted"/>
<comment type="caution">
    <text evidence="2">The sequence shown here is derived from an EMBL/GenBank/DDBJ whole genome shotgun (WGS) entry which is preliminary data.</text>
</comment>
<dbReference type="CDD" id="cd04301">
    <property type="entry name" value="NAT_SF"/>
    <property type="match status" value="1"/>
</dbReference>
<gene>
    <name evidence="2" type="ORF">GCM10011391_38160</name>
</gene>
<feature type="domain" description="N-acetyltransferase" evidence="1">
    <location>
        <begin position="4"/>
        <end position="170"/>
    </location>
</feature>
<organism evidence="2 3">
    <name type="scientific">Pullulanibacillus camelliae</name>
    <dbReference type="NCBI Taxonomy" id="1707096"/>
    <lineage>
        <taxon>Bacteria</taxon>
        <taxon>Bacillati</taxon>
        <taxon>Bacillota</taxon>
        <taxon>Bacilli</taxon>
        <taxon>Bacillales</taxon>
        <taxon>Sporolactobacillaceae</taxon>
        <taxon>Pullulanibacillus</taxon>
    </lineage>
</organism>
<evidence type="ECO:0000259" key="1">
    <source>
        <dbReference type="PROSITE" id="PS51186"/>
    </source>
</evidence>
<dbReference type="Pfam" id="PF00583">
    <property type="entry name" value="Acetyltransf_1"/>
    <property type="match status" value="1"/>
</dbReference>
<dbReference type="InterPro" id="IPR000182">
    <property type="entry name" value="GNAT_dom"/>
</dbReference>
<dbReference type="Gene3D" id="3.40.630.30">
    <property type="match status" value="1"/>
</dbReference>
<keyword evidence="3" id="KW-1185">Reference proteome</keyword>
<reference evidence="2" key="1">
    <citation type="journal article" date="2014" name="Int. J. Syst. Evol. Microbiol.">
        <title>Complete genome sequence of Corynebacterium casei LMG S-19264T (=DSM 44701T), isolated from a smear-ripened cheese.</title>
        <authorList>
            <consortium name="US DOE Joint Genome Institute (JGI-PGF)"/>
            <person name="Walter F."/>
            <person name="Albersmeier A."/>
            <person name="Kalinowski J."/>
            <person name="Ruckert C."/>
        </authorList>
    </citation>
    <scope>NUCLEOTIDE SEQUENCE</scope>
    <source>
        <strain evidence="2">CGMCC 1.15371</strain>
    </source>
</reference>
<evidence type="ECO:0000313" key="3">
    <source>
        <dbReference type="Proteomes" id="UP000628775"/>
    </source>
</evidence>
<reference evidence="2" key="2">
    <citation type="submission" date="2020-09" db="EMBL/GenBank/DDBJ databases">
        <authorList>
            <person name="Sun Q."/>
            <person name="Zhou Y."/>
        </authorList>
    </citation>
    <scope>NUCLEOTIDE SEQUENCE</scope>
    <source>
        <strain evidence="2">CGMCC 1.15371</strain>
    </source>
</reference>
<dbReference type="AlphaFoldDB" id="A0A8J2YP24"/>
<sequence length="170" mass="19914">MVQVKKIKVNEAMFDRCASLYYKVWQMDLRAFKERMMKHATYEGFRGFYVTNSTRHLVGFAYGYTSLSGQYYRKLLESALTEQDIQQWLEDCFEVAELAVHPMYRRKGIGRALLEQLLDGLGHKTAILTTQLNNIPARTLYELNSWVIVKEPFYPIDIKDPFVIMGKLLK</sequence>
<dbReference type="SUPFAM" id="SSF55729">
    <property type="entry name" value="Acyl-CoA N-acyltransferases (Nat)"/>
    <property type="match status" value="1"/>
</dbReference>